<name>A0A4D7K8Y0_9BACT</name>
<dbReference type="KEGG" id="fpf:DCC35_13850"/>
<evidence type="ECO:0000313" key="1">
    <source>
        <dbReference type="EMBL" id="QCK15748.1"/>
    </source>
</evidence>
<dbReference type="RefSeq" id="WP_137091344.1">
    <property type="nucleotide sequence ID" value="NZ_CP028923.1"/>
</dbReference>
<protein>
    <submittedName>
        <fullName evidence="1">Uncharacterized protein</fullName>
    </submittedName>
</protein>
<dbReference type="EMBL" id="CP028923">
    <property type="protein sequence ID" value="QCK15748.1"/>
    <property type="molecule type" value="Genomic_DNA"/>
</dbReference>
<organism evidence="1 2">
    <name type="scientific">Mangrovivirga cuniculi</name>
    <dbReference type="NCBI Taxonomy" id="2715131"/>
    <lineage>
        <taxon>Bacteria</taxon>
        <taxon>Pseudomonadati</taxon>
        <taxon>Bacteroidota</taxon>
        <taxon>Cytophagia</taxon>
        <taxon>Cytophagales</taxon>
        <taxon>Mangrovivirgaceae</taxon>
        <taxon>Mangrovivirga</taxon>
    </lineage>
</organism>
<reference evidence="1 2" key="1">
    <citation type="submission" date="2018-04" db="EMBL/GenBank/DDBJ databases">
        <title>Complete genome uncultured novel isolate.</title>
        <authorList>
            <person name="Merlino G."/>
        </authorList>
    </citation>
    <scope>NUCLEOTIDE SEQUENCE [LARGE SCALE GENOMIC DNA]</scope>
    <source>
        <strain evidence="2">R1DC9</strain>
    </source>
</reference>
<dbReference type="Proteomes" id="UP000298616">
    <property type="component" value="Chromosome"/>
</dbReference>
<sequence>MFRKYFLQDKISLFLKVCLFVLPFVPFTMAGQGETEYSGNFSVSGYAGDAEFEYIIEDGDTILNGPFQLRQINPGSLLQGGDDYFLFKGGFQNDYPDGFWKFVFGQLSTNNKAEFDKNEYHVKINGVVHTATGNLYSGKPNGKWNHKIEELNGSEVERVLFNSSINFEYGVPQRSFNIENENLTLIGRFLRDGLAHDVWELYSSDALGATENWYFQDGRLEQIIIQQDNETRTLKGFPRNMNNPKVINLDERFIKILQLRQQLINKGDTILNDSQMGDLLAENADNYKKIDDILSSLGKSSFMPEFKVKAAYFPLTDRENQLLDNINEYVEKSDEINEFLIESSQLKILQLSDEDVAFLVAAIKEINETYLSLVKDVVSYNESDILEFVPRNEFKGEHNYRTEFEVNYQGQDEMLTGSFLGPQEGNFNFNKEGLELVAEVAEYSYLSLEYIEDQLSNKLTERQQEQKLANLEEELIMGLNAANEATDSLSAILEGPEKQAILSIKNKVNNDLKSYSSIKDPNVKMKRARELITCFGDLTQLSLTIGNLPARAQEIKEEYTEEVFNPFTATLMDEEVKKRITNAYNTVLIPHFLNKVQSGLTCDNTKEINNLLNNAYLRVMELKEEDTSRIERKLKKEKDPQEVLQLLNVQAVNNEIDG</sequence>
<accession>A0A4D7K8Y0</accession>
<proteinExistence type="predicted"/>
<gene>
    <name evidence="1" type="ORF">DCC35_13850</name>
</gene>
<keyword evidence="2" id="KW-1185">Reference proteome</keyword>
<evidence type="ECO:0000313" key="2">
    <source>
        <dbReference type="Proteomes" id="UP000298616"/>
    </source>
</evidence>
<dbReference type="AlphaFoldDB" id="A0A4D7K8Y0"/>
<dbReference type="OrthoDB" id="831785at2"/>